<evidence type="ECO:0000259" key="1">
    <source>
        <dbReference type="Pfam" id="PF19580"/>
    </source>
</evidence>
<dbReference type="Proteomes" id="UP000094056">
    <property type="component" value="Unassembled WGS sequence"/>
</dbReference>
<name>A0A1E3X763_9BACT</name>
<evidence type="ECO:0000313" key="2">
    <source>
        <dbReference type="EMBL" id="ODS31399.1"/>
    </source>
</evidence>
<dbReference type="Gene3D" id="3.60.10.10">
    <property type="entry name" value="Endonuclease/exonuclease/phosphatase"/>
    <property type="match status" value="1"/>
</dbReference>
<organism evidence="2 3">
    <name type="scientific">Candidatus Scalindua rubra</name>
    <dbReference type="NCBI Taxonomy" id="1872076"/>
    <lineage>
        <taxon>Bacteria</taxon>
        <taxon>Pseudomonadati</taxon>
        <taxon>Planctomycetota</taxon>
        <taxon>Candidatus Brocadiia</taxon>
        <taxon>Candidatus Brocadiales</taxon>
        <taxon>Candidatus Scalinduaceae</taxon>
        <taxon>Candidatus Scalindua</taxon>
    </lineage>
</organism>
<reference evidence="2 3" key="1">
    <citation type="submission" date="2016-07" db="EMBL/GenBank/DDBJ databases">
        <title>Draft genome of Scalindua rubra, obtained from a brine-seawater interface in the Red Sea, sheds light on salt adaptation in anammox bacteria.</title>
        <authorList>
            <person name="Speth D.R."/>
            <person name="Lagkouvardos I."/>
            <person name="Wang Y."/>
            <person name="Qian P.-Y."/>
            <person name="Dutilh B.E."/>
            <person name="Jetten M.S."/>
        </authorList>
    </citation>
    <scope>NUCLEOTIDE SEQUENCE [LARGE SCALE GENOMIC DNA]</scope>
    <source>
        <strain evidence="2">BSI-1</strain>
    </source>
</reference>
<gene>
    <name evidence="2" type="ORF">SCARUB_03476</name>
</gene>
<dbReference type="AlphaFoldDB" id="A0A1E3X763"/>
<accession>A0A1E3X763</accession>
<dbReference type="GO" id="GO:0003824">
    <property type="term" value="F:catalytic activity"/>
    <property type="evidence" value="ECO:0007669"/>
    <property type="project" value="InterPro"/>
</dbReference>
<proteinExistence type="predicted"/>
<protein>
    <recommendedName>
        <fullName evidence="1">Endonuclease/exonuclease/phosphatase domain-containing protein</fullName>
    </recommendedName>
</protein>
<feature type="domain" description="Endonuclease/exonuclease/phosphatase" evidence="1">
    <location>
        <begin position="6"/>
        <end position="200"/>
    </location>
</feature>
<dbReference type="InterPro" id="IPR036691">
    <property type="entry name" value="Endo/exonu/phosph_ase_sf"/>
</dbReference>
<dbReference type="Pfam" id="PF19580">
    <property type="entry name" value="Exo_endo_phos_3"/>
    <property type="match status" value="1"/>
</dbReference>
<dbReference type="SUPFAM" id="SSF56219">
    <property type="entry name" value="DNase I-like"/>
    <property type="match status" value="1"/>
</dbReference>
<dbReference type="InterPro" id="IPR005135">
    <property type="entry name" value="Endo/exonuclease/phosphatase"/>
</dbReference>
<comment type="caution">
    <text evidence="2">The sequence shown here is derived from an EMBL/GenBank/DDBJ whole genome shotgun (WGS) entry which is preliminary data.</text>
</comment>
<evidence type="ECO:0000313" key="3">
    <source>
        <dbReference type="Proteomes" id="UP000094056"/>
    </source>
</evidence>
<sequence length="203" mass="23495">MCEVQSEKVLKDILDVTFKVNNGSELHVLGNQWPSRSAGQYESEPYRIMVAENCAWIVEEHYKKDSNINVVVMGDFNDEPFNRSVQEYLFAIRNRKRVEARRNSKKARPYLYNLAWLLMDEPTPGTFHYGSNPAGWNMLDQIMVSKGVLTGSNGLEVIEDSMAIFRPKYIRDKSKPKQFRKGKKKWIEGFSDHFPVTATIKIL</sequence>
<dbReference type="EMBL" id="MAYW01000120">
    <property type="protein sequence ID" value="ODS31399.1"/>
    <property type="molecule type" value="Genomic_DNA"/>
</dbReference>
<dbReference type="PANTHER" id="PTHR42834">
    <property type="entry name" value="ENDONUCLEASE/EXONUCLEASE/PHOSPHATASE FAMILY PROTEIN (AFU_ORTHOLOGUE AFUA_3G09210)"/>
    <property type="match status" value="1"/>
</dbReference>
<dbReference type="PANTHER" id="PTHR42834:SF1">
    <property type="entry name" value="ENDONUCLEASE_EXONUCLEASE_PHOSPHATASE FAMILY PROTEIN (AFU_ORTHOLOGUE AFUA_3G09210)"/>
    <property type="match status" value="1"/>
</dbReference>